<organism evidence="3 4">
    <name type="scientific">Fusarium circinatum</name>
    <name type="common">Pitch canker fungus</name>
    <name type="synonym">Gibberella circinata</name>
    <dbReference type="NCBI Taxonomy" id="48490"/>
    <lineage>
        <taxon>Eukaryota</taxon>
        <taxon>Fungi</taxon>
        <taxon>Dikarya</taxon>
        <taxon>Ascomycota</taxon>
        <taxon>Pezizomycotina</taxon>
        <taxon>Sordariomycetes</taxon>
        <taxon>Hypocreomycetidae</taxon>
        <taxon>Hypocreales</taxon>
        <taxon>Nectriaceae</taxon>
        <taxon>Fusarium</taxon>
        <taxon>Fusarium fujikuroi species complex</taxon>
    </lineage>
</organism>
<dbReference type="InterPro" id="IPR023210">
    <property type="entry name" value="NADP_OxRdtase_dom"/>
</dbReference>
<evidence type="ECO:0000259" key="2">
    <source>
        <dbReference type="Pfam" id="PF00248"/>
    </source>
</evidence>
<dbReference type="AlphaFoldDB" id="A0A8H5TQ90"/>
<protein>
    <submittedName>
        <fullName evidence="3">Aflatoxin B1 aldehyde reductase member 3</fullName>
    </submittedName>
</protein>
<dbReference type="InterPro" id="IPR036812">
    <property type="entry name" value="NAD(P)_OxRdtase_dom_sf"/>
</dbReference>
<dbReference type="SUPFAM" id="SSF51430">
    <property type="entry name" value="NAD(P)-linked oxidoreductase"/>
    <property type="match status" value="1"/>
</dbReference>
<reference evidence="4" key="1">
    <citation type="journal article" date="2020" name="BMC Genomics">
        <title>Correction to: Identification and distribution of gene clusters required for synthesis of sphingolipid metabolism inhibitors in diverse species of the filamentous fungus Fusarium.</title>
        <authorList>
            <person name="Kim H.S."/>
            <person name="Lohmar J.M."/>
            <person name="Busman M."/>
            <person name="Brown D.W."/>
            <person name="Naumann T.A."/>
            <person name="Divon H.H."/>
            <person name="Lysoe E."/>
            <person name="Uhlig S."/>
            <person name="Proctor R.H."/>
        </authorList>
    </citation>
    <scope>NUCLEOTIDE SEQUENCE [LARGE SCALE GENOMIC DNA]</scope>
    <source>
        <strain evidence="4">NRRL 25331</strain>
    </source>
</reference>
<dbReference type="PANTHER" id="PTHR43364:SF4">
    <property type="entry name" value="NAD(P)-LINKED OXIDOREDUCTASE SUPERFAMILY PROTEIN"/>
    <property type="match status" value="1"/>
</dbReference>
<dbReference type="EMBL" id="JAAQPE010000250">
    <property type="protein sequence ID" value="KAF5674483.1"/>
    <property type="molecule type" value="Genomic_DNA"/>
</dbReference>
<keyword evidence="1" id="KW-0560">Oxidoreductase</keyword>
<evidence type="ECO:0000256" key="1">
    <source>
        <dbReference type="ARBA" id="ARBA00023002"/>
    </source>
</evidence>
<evidence type="ECO:0000313" key="4">
    <source>
        <dbReference type="Proteomes" id="UP000572754"/>
    </source>
</evidence>
<dbReference type="PANTHER" id="PTHR43364">
    <property type="entry name" value="NADH-SPECIFIC METHYLGLYOXAL REDUCTASE-RELATED"/>
    <property type="match status" value="1"/>
</dbReference>
<gene>
    <name evidence="3" type="ORF">FCIRC_7771</name>
</gene>
<sequence>MSTSMTTKINIVLGVANVGDGKADPVVRFHEPSEVIAFLDAFTKRGYNQLDTARIYSPHAPGTSEPKIGEVPEKNFIIDTKVNSFHDGAHSKENILKNINDSLSALKIQQVNIEYLHQPDRATDLKEACEAMDQAHKEGKIKYWGISKHTAQEVETIVKICEEHGFIKPSVYQGEYNPIMSPAGAGFFAGNHKNVQPGGRFDQSLFLGNLYAERYLKPSISEATEKALAAASSHGISGHATALRWTAHHGALSKEHGDSIVVGASSVQQLNSNIDAIEAGPLPDDVADALGAVYAEIDGVLPYHV</sequence>
<comment type="caution">
    <text evidence="3">The sequence shown here is derived from an EMBL/GenBank/DDBJ whole genome shotgun (WGS) entry which is preliminary data.</text>
</comment>
<reference evidence="3 4" key="2">
    <citation type="submission" date="2020-05" db="EMBL/GenBank/DDBJ databases">
        <title>Identification and distribution of gene clusters putatively required for synthesis of sphingolipid metabolism inhibitors in phylogenetically diverse species of the filamentous fungus Fusarium.</title>
        <authorList>
            <person name="Kim H.-S."/>
            <person name="Busman M."/>
            <person name="Brown D.W."/>
            <person name="Divon H."/>
            <person name="Uhlig S."/>
            <person name="Proctor R.H."/>
        </authorList>
    </citation>
    <scope>NUCLEOTIDE SEQUENCE [LARGE SCALE GENOMIC DNA]</scope>
    <source>
        <strain evidence="3 4">NRRL 25331</strain>
    </source>
</reference>
<accession>A0A8H5TQ90</accession>
<evidence type="ECO:0000313" key="3">
    <source>
        <dbReference type="EMBL" id="KAF5674483.1"/>
    </source>
</evidence>
<feature type="domain" description="NADP-dependent oxidoreductase" evidence="2">
    <location>
        <begin position="11"/>
        <end position="293"/>
    </location>
</feature>
<proteinExistence type="predicted"/>
<dbReference type="CDD" id="cd19075">
    <property type="entry name" value="AKR_AKR7A1-5"/>
    <property type="match status" value="1"/>
</dbReference>
<keyword evidence="4" id="KW-1185">Reference proteome</keyword>
<dbReference type="GO" id="GO:0016491">
    <property type="term" value="F:oxidoreductase activity"/>
    <property type="evidence" value="ECO:0007669"/>
    <property type="project" value="UniProtKB-KW"/>
</dbReference>
<dbReference type="Gene3D" id="3.20.20.100">
    <property type="entry name" value="NADP-dependent oxidoreductase domain"/>
    <property type="match status" value="1"/>
</dbReference>
<dbReference type="Pfam" id="PF00248">
    <property type="entry name" value="Aldo_ket_red"/>
    <property type="match status" value="1"/>
</dbReference>
<dbReference type="InterPro" id="IPR050523">
    <property type="entry name" value="AKR_Detox_Biosynth"/>
</dbReference>
<name>A0A8H5TQ90_FUSCI</name>
<dbReference type="Proteomes" id="UP000572754">
    <property type="component" value="Unassembled WGS sequence"/>
</dbReference>